<keyword evidence="2 8" id="KW-0349">Heme</keyword>
<dbReference type="GO" id="GO:0046872">
    <property type="term" value="F:metal ion binding"/>
    <property type="evidence" value="ECO:0007669"/>
    <property type="project" value="UniProtKB-KW"/>
</dbReference>
<sequence>MQTYTDVLSGKCPFGGDRIGGSFTTPPTLEEWYPGRLRVEMLHQNGPQADPLGPDFDYRAAFASIDYEQLKADIKAFLTSSVAWWPSDYGHYGPQMIRMAWHSAGTYRIADGRGGAGEGLQRFAPISSWWDNGNTDKSRRLIWPIKQKYGNALSWADLMVLTGTCALEIMGFPTYGFAGGRRDAWEADNATYWGPELWDPTAPQSPDAMVTRDKRWRGTNGDPDYDLENPLAASHQALIYVNPEGPYGSGDPLASARDIRITFTRMAMNDEETVALIAGGHAFGKSHGMVKADRVGPPPEIAPMEAMGLGWHNPEGPGFAEYTMTNGIEGSWSPDPTQWDNSYLENLFRFEWKQTRSPAGALQWEPTDPDAPRTPDAHVPGRTHPLMMMTSDIALKTDPVYREICERFLNDFEYFTLQFSKAWYKLTHRDMGPKERYLGPEARIEDDLLWQDPIPPVDHPLVDEADVAALKADILGRGHSVSDLAFTAFSAASTYRNSDKRGGANGGRLALAPQAGWAVNRRAAPVVETLRAVAADFNARAAGGRKVSLADLIVLGGCAAVEVAARDAGVAVAVPFAPGRMDTTPDLTDAESFEWLKPVVDGFRNYVDDGFSEITRGRVAPEQVFLDRANLLALTAPEWVALTGGLRALDLNHDGARHGIFTDRVGVLTNDFFTVLTSMDYEWKKADAAGMSFRLDDRATGETRFTATRCDLVFGVNAQLRAVAEVYAGADGHERFVRDFVKVWDKVMTLDRFDLRV</sequence>
<evidence type="ECO:0000256" key="7">
    <source>
        <dbReference type="ARBA" id="ARBA00049145"/>
    </source>
</evidence>
<dbReference type="OrthoDB" id="9759743at2"/>
<evidence type="ECO:0000256" key="4">
    <source>
        <dbReference type="ARBA" id="ARBA00023002"/>
    </source>
</evidence>
<evidence type="ECO:0000256" key="6">
    <source>
        <dbReference type="ARBA" id="ARBA00023324"/>
    </source>
</evidence>
<comment type="PTM">
    <text evidence="8">Formation of the three residue Trp-Tyr-Met cross-link is important for the catalase, but not the peroxidase activity of the enzyme.</text>
</comment>
<dbReference type="NCBIfam" id="NF011635">
    <property type="entry name" value="PRK15061.1"/>
    <property type="match status" value="1"/>
</dbReference>
<evidence type="ECO:0000256" key="9">
    <source>
        <dbReference type="RuleBase" id="RU003451"/>
    </source>
</evidence>
<dbReference type="PANTHER" id="PTHR30555">
    <property type="entry name" value="HYDROPEROXIDASE I, BIFUNCTIONAL CATALASE-PEROXIDASE"/>
    <property type="match status" value="1"/>
</dbReference>
<dbReference type="PROSITE" id="PS50873">
    <property type="entry name" value="PEROXIDASE_4"/>
    <property type="match status" value="1"/>
</dbReference>
<dbReference type="GO" id="GO:0042744">
    <property type="term" value="P:hydrogen peroxide catabolic process"/>
    <property type="evidence" value="ECO:0007669"/>
    <property type="project" value="UniProtKB-KW"/>
</dbReference>
<feature type="active site" description="Proton acceptor" evidence="8">
    <location>
        <position position="102"/>
    </location>
</feature>
<dbReference type="PROSITE" id="PS00435">
    <property type="entry name" value="PEROXIDASE_1"/>
    <property type="match status" value="1"/>
</dbReference>
<dbReference type="Proteomes" id="UP000286997">
    <property type="component" value="Unassembled WGS sequence"/>
</dbReference>
<dbReference type="GO" id="GO:0004096">
    <property type="term" value="F:catalase activity"/>
    <property type="evidence" value="ECO:0007669"/>
    <property type="project" value="UniProtKB-UniRule"/>
</dbReference>
<dbReference type="PROSITE" id="PS00436">
    <property type="entry name" value="PEROXIDASE_2"/>
    <property type="match status" value="1"/>
</dbReference>
<dbReference type="NCBIfam" id="TIGR00198">
    <property type="entry name" value="cat_per_HPI"/>
    <property type="match status" value="1"/>
</dbReference>
<comment type="caution">
    <text evidence="8">Lacks conserved residue(s) required for the propagation of feature annotation.</text>
</comment>
<dbReference type="SUPFAM" id="SSF48113">
    <property type="entry name" value="Heme-dependent peroxidases"/>
    <property type="match status" value="2"/>
</dbReference>
<dbReference type="PRINTS" id="PR00460">
    <property type="entry name" value="BPEROXIDASE"/>
</dbReference>
<dbReference type="GO" id="GO:0005829">
    <property type="term" value="C:cytosol"/>
    <property type="evidence" value="ECO:0007669"/>
    <property type="project" value="TreeGrafter"/>
</dbReference>
<comment type="catalytic activity">
    <reaction evidence="7 8 9">
        <text>2 H2O2 = O2 + 2 H2O</text>
        <dbReference type="Rhea" id="RHEA:20309"/>
        <dbReference type="ChEBI" id="CHEBI:15377"/>
        <dbReference type="ChEBI" id="CHEBI:15379"/>
        <dbReference type="ChEBI" id="CHEBI:16240"/>
        <dbReference type="EC" id="1.11.1.21"/>
    </reaction>
</comment>
<evidence type="ECO:0000313" key="12">
    <source>
        <dbReference type="Proteomes" id="UP000286997"/>
    </source>
</evidence>
<keyword evidence="3 8" id="KW-0479">Metal-binding</keyword>
<protein>
    <recommendedName>
        <fullName evidence="8 9">Catalase-peroxidase</fullName>
        <shortName evidence="8">CP</shortName>
        <ecNumber evidence="8 9">1.11.1.21</ecNumber>
    </recommendedName>
    <alternativeName>
        <fullName evidence="8">Peroxidase/catalase</fullName>
    </alternativeName>
</protein>
<keyword evidence="6 8" id="KW-0376">Hydrogen peroxide</keyword>
<dbReference type="PRINTS" id="PR00458">
    <property type="entry name" value="PEROXIDASE"/>
</dbReference>
<dbReference type="InterPro" id="IPR019793">
    <property type="entry name" value="Peroxidases_heam-ligand_BS"/>
</dbReference>
<feature type="site" description="Transition state stabilizer" evidence="8">
    <location>
        <position position="98"/>
    </location>
</feature>
<evidence type="ECO:0000259" key="10">
    <source>
        <dbReference type="PROSITE" id="PS50873"/>
    </source>
</evidence>
<accession>A0A3S2YM68</accession>
<comment type="catalytic activity">
    <reaction evidence="8 9">
        <text>H2O2 + AH2 = A + 2 H2O</text>
        <dbReference type="Rhea" id="RHEA:30275"/>
        <dbReference type="ChEBI" id="CHEBI:13193"/>
        <dbReference type="ChEBI" id="CHEBI:15377"/>
        <dbReference type="ChEBI" id="CHEBI:16240"/>
        <dbReference type="ChEBI" id="CHEBI:17499"/>
        <dbReference type="EC" id="1.11.1.21"/>
    </reaction>
</comment>
<evidence type="ECO:0000256" key="8">
    <source>
        <dbReference type="HAMAP-Rule" id="MF_01961"/>
    </source>
</evidence>
<dbReference type="HAMAP" id="MF_01961">
    <property type="entry name" value="Catal_peroxid"/>
    <property type="match status" value="1"/>
</dbReference>
<dbReference type="RefSeq" id="WP_127733342.1">
    <property type="nucleotide sequence ID" value="NZ_SACP01000032.1"/>
</dbReference>
<comment type="similarity">
    <text evidence="8 9">Belongs to the peroxidase family. Peroxidase/catalase subfamily.</text>
</comment>
<dbReference type="InterPro" id="IPR019794">
    <property type="entry name" value="Peroxidases_AS"/>
</dbReference>
<evidence type="ECO:0000256" key="1">
    <source>
        <dbReference type="ARBA" id="ARBA00022559"/>
    </source>
</evidence>
<feature type="binding site" description="axial binding residue" evidence="8">
    <location>
        <position position="281"/>
    </location>
    <ligand>
        <name>heme b</name>
        <dbReference type="ChEBI" id="CHEBI:60344"/>
    </ligand>
    <ligandPart>
        <name>Fe</name>
        <dbReference type="ChEBI" id="CHEBI:18248"/>
    </ligandPart>
</feature>
<dbReference type="InterPro" id="IPR010255">
    <property type="entry name" value="Haem_peroxidase_sf"/>
</dbReference>
<feature type="domain" description="Plant heme peroxidase family profile" evidence="10">
    <location>
        <begin position="151"/>
        <end position="443"/>
    </location>
</feature>
<dbReference type="EMBL" id="SACP01000032">
    <property type="protein sequence ID" value="RVU14295.1"/>
    <property type="molecule type" value="Genomic_DNA"/>
</dbReference>
<comment type="function">
    <text evidence="8">Bifunctional enzyme with both catalase and broad-spectrum peroxidase activity.</text>
</comment>
<comment type="caution">
    <text evidence="11">The sequence shown here is derived from an EMBL/GenBank/DDBJ whole genome shotgun (WGS) entry which is preliminary data.</text>
</comment>
<dbReference type="InterPro" id="IPR000763">
    <property type="entry name" value="Catalase_peroxidase"/>
</dbReference>
<name>A0A3S2YM68_9HYPH</name>
<dbReference type="GO" id="GO:0070301">
    <property type="term" value="P:cellular response to hydrogen peroxide"/>
    <property type="evidence" value="ECO:0007669"/>
    <property type="project" value="TreeGrafter"/>
</dbReference>
<proteinExistence type="inferred from homology"/>
<keyword evidence="12" id="KW-1185">Reference proteome</keyword>
<comment type="subunit">
    <text evidence="8">Homodimer or homotetramer.</text>
</comment>
<evidence type="ECO:0000256" key="5">
    <source>
        <dbReference type="ARBA" id="ARBA00023004"/>
    </source>
</evidence>
<comment type="cofactor">
    <cofactor evidence="8">
        <name>heme b</name>
        <dbReference type="ChEBI" id="CHEBI:60344"/>
    </cofactor>
    <text evidence="8">Binds 1 heme b (iron(II)-protoporphyrin IX) group per dimer.</text>
</comment>
<dbReference type="PANTHER" id="PTHR30555:SF0">
    <property type="entry name" value="CATALASE-PEROXIDASE"/>
    <property type="match status" value="1"/>
</dbReference>
<dbReference type="Gene3D" id="1.10.420.10">
    <property type="entry name" value="Peroxidase, domain 2"/>
    <property type="match status" value="2"/>
</dbReference>
<reference evidence="11 12" key="1">
    <citation type="submission" date="2019-01" db="EMBL/GenBank/DDBJ databases">
        <authorList>
            <person name="Chen W.-M."/>
        </authorList>
    </citation>
    <scope>NUCLEOTIDE SEQUENCE [LARGE SCALE GENOMIC DNA]</scope>
    <source>
        <strain evidence="11 12">TER-1</strain>
    </source>
</reference>
<evidence type="ECO:0000256" key="2">
    <source>
        <dbReference type="ARBA" id="ARBA00022617"/>
    </source>
</evidence>
<keyword evidence="4 8" id="KW-0560">Oxidoreductase</keyword>
<dbReference type="Gene3D" id="1.10.520.10">
    <property type="match status" value="2"/>
</dbReference>
<dbReference type="InterPro" id="IPR002016">
    <property type="entry name" value="Haem_peroxidase"/>
</dbReference>
<keyword evidence="5 8" id="KW-0408">Iron</keyword>
<dbReference type="GO" id="GO:0020037">
    <property type="term" value="F:heme binding"/>
    <property type="evidence" value="ECO:0007669"/>
    <property type="project" value="InterPro"/>
</dbReference>
<dbReference type="AlphaFoldDB" id="A0A3S2YM68"/>
<organism evidence="11 12">
    <name type="scientific">Methylobacterium oryzihabitans</name>
    <dbReference type="NCBI Taxonomy" id="2499852"/>
    <lineage>
        <taxon>Bacteria</taxon>
        <taxon>Pseudomonadati</taxon>
        <taxon>Pseudomonadota</taxon>
        <taxon>Alphaproteobacteria</taxon>
        <taxon>Hyphomicrobiales</taxon>
        <taxon>Methylobacteriaceae</taxon>
        <taxon>Methylobacterium</taxon>
    </lineage>
</organism>
<dbReference type="Pfam" id="PF00141">
    <property type="entry name" value="peroxidase"/>
    <property type="match status" value="2"/>
</dbReference>
<keyword evidence="1 8" id="KW-0575">Peroxidase</keyword>
<evidence type="ECO:0000256" key="3">
    <source>
        <dbReference type="ARBA" id="ARBA00022723"/>
    </source>
</evidence>
<evidence type="ECO:0000313" key="11">
    <source>
        <dbReference type="EMBL" id="RVU14295.1"/>
    </source>
</evidence>
<feature type="cross-link" description="Tryptophyl-tyrosyl-methioninium (Tyr-Met) (with Trp-101)" evidence="8">
    <location>
        <begin position="240"/>
        <end position="266"/>
    </location>
</feature>
<gene>
    <name evidence="8 11" type="primary">katG</name>
    <name evidence="11" type="ORF">EOE48_23630</name>
</gene>
<dbReference type="EC" id="1.11.1.21" evidence="8 9"/>